<comment type="caution">
    <text evidence="1">The sequence shown here is derived from an EMBL/GenBank/DDBJ whole genome shotgun (WGS) entry which is preliminary data.</text>
</comment>
<keyword evidence="2" id="KW-1185">Reference proteome</keyword>
<gene>
    <name evidence="1" type="ORF">QAD02_005761</name>
</gene>
<protein>
    <submittedName>
        <fullName evidence="1">Uncharacterized protein</fullName>
    </submittedName>
</protein>
<dbReference type="EMBL" id="CM056743">
    <property type="protein sequence ID" value="KAJ8674499.1"/>
    <property type="molecule type" value="Genomic_DNA"/>
</dbReference>
<sequence length="174" mass="19746">MYMSLTGAMAAVTKGRPDLVRLLLKYGARVAIPPRRMTQNLAHAFFRIVPQDGIPQYNKLDIIEMLITSRMDLRELDGFPEIPAVILESITCDVLRVIVEGGMIVPGYYEEEEMLGIGIALRNDDKQVWEYLIKNELIDLCEYNSEGKSILMIESEYDSPYLLKLLSFGANPNE</sequence>
<name>A0ACC2NTC9_9HYME</name>
<evidence type="ECO:0000313" key="2">
    <source>
        <dbReference type="Proteomes" id="UP001239111"/>
    </source>
</evidence>
<accession>A0ACC2NTC9</accession>
<organism evidence="1 2">
    <name type="scientific">Eretmocerus hayati</name>
    <dbReference type="NCBI Taxonomy" id="131215"/>
    <lineage>
        <taxon>Eukaryota</taxon>
        <taxon>Metazoa</taxon>
        <taxon>Ecdysozoa</taxon>
        <taxon>Arthropoda</taxon>
        <taxon>Hexapoda</taxon>
        <taxon>Insecta</taxon>
        <taxon>Pterygota</taxon>
        <taxon>Neoptera</taxon>
        <taxon>Endopterygota</taxon>
        <taxon>Hymenoptera</taxon>
        <taxon>Apocrita</taxon>
        <taxon>Proctotrupomorpha</taxon>
        <taxon>Chalcidoidea</taxon>
        <taxon>Aphelinidae</taxon>
        <taxon>Aphelininae</taxon>
        <taxon>Eretmocerus</taxon>
    </lineage>
</organism>
<reference evidence="1" key="1">
    <citation type="submission" date="2023-04" db="EMBL/GenBank/DDBJ databases">
        <title>A chromosome-level genome assembly of the parasitoid wasp Eretmocerus hayati.</title>
        <authorList>
            <person name="Zhong Y."/>
            <person name="Liu S."/>
            <person name="Liu Y."/>
        </authorList>
    </citation>
    <scope>NUCLEOTIDE SEQUENCE</scope>
    <source>
        <strain evidence="1">ZJU_SS_LIU_2023</strain>
    </source>
</reference>
<evidence type="ECO:0000313" key="1">
    <source>
        <dbReference type="EMBL" id="KAJ8674499.1"/>
    </source>
</evidence>
<dbReference type="Proteomes" id="UP001239111">
    <property type="component" value="Chromosome 3"/>
</dbReference>
<proteinExistence type="predicted"/>